<dbReference type="AlphaFoldDB" id="A0A1H6RXA8"/>
<dbReference type="EMBL" id="FNXY01000002">
    <property type="protein sequence ID" value="SEI60371.1"/>
    <property type="molecule type" value="Genomic_DNA"/>
</dbReference>
<accession>A0A1H6RXA8</accession>
<keyword evidence="2" id="KW-1185">Reference proteome</keyword>
<evidence type="ECO:0000313" key="2">
    <source>
        <dbReference type="Proteomes" id="UP000199532"/>
    </source>
</evidence>
<proteinExistence type="predicted"/>
<name>A0A1H6RXA8_9BACT</name>
<reference evidence="1 2" key="1">
    <citation type="submission" date="2016-10" db="EMBL/GenBank/DDBJ databases">
        <authorList>
            <person name="de Groot N.N."/>
        </authorList>
    </citation>
    <scope>NUCLEOTIDE SEQUENCE [LARGE SCALE GENOMIC DNA]</scope>
    <source>
        <strain evidence="1 2">DSM 19938</strain>
    </source>
</reference>
<organism evidence="1 2">
    <name type="scientific">Dyadobacter koreensis</name>
    <dbReference type="NCBI Taxonomy" id="408657"/>
    <lineage>
        <taxon>Bacteria</taxon>
        <taxon>Pseudomonadati</taxon>
        <taxon>Bacteroidota</taxon>
        <taxon>Cytophagia</taxon>
        <taxon>Cytophagales</taxon>
        <taxon>Spirosomataceae</taxon>
        <taxon>Dyadobacter</taxon>
    </lineage>
</organism>
<gene>
    <name evidence="1" type="ORF">SAMN04487995_1604</name>
</gene>
<evidence type="ECO:0000313" key="1">
    <source>
        <dbReference type="EMBL" id="SEI60371.1"/>
    </source>
</evidence>
<protein>
    <submittedName>
        <fullName evidence="1">Uncharacterized protein</fullName>
    </submittedName>
</protein>
<dbReference type="Proteomes" id="UP000199532">
    <property type="component" value="Unassembled WGS sequence"/>
</dbReference>
<sequence length="161" mass="19010">MVMEDSKLNEFVLKISALWNEQKKREVLYLEALKKDSMGPLRKLLTQGHFSALLFQKEIHWIYDYFKCFLNDKDLVNSAEVNSDSVQALHNLEEKAEVADVLKKTEGKILQSYRSLYKYIEREPETKRLLDEHLERISEFYEILSKQVIVKRSEISHPFAA</sequence>